<evidence type="ECO:0000313" key="8">
    <source>
        <dbReference type="Proteomes" id="UP000195437"/>
    </source>
</evidence>
<dbReference type="PANTHER" id="PTHR21600:SF71">
    <property type="entry name" value="PSEUDOURIDINE SYNTHASE"/>
    <property type="match status" value="1"/>
</dbReference>
<organism evidence="7 8">
    <name type="scientific">Tumebacillus avium</name>
    <dbReference type="NCBI Taxonomy" id="1903704"/>
    <lineage>
        <taxon>Bacteria</taxon>
        <taxon>Bacillati</taxon>
        <taxon>Bacillota</taxon>
        <taxon>Bacilli</taxon>
        <taxon>Bacillales</taxon>
        <taxon>Alicyclobacillaceae</taxon>
        <taxon>Tumebacillus</taxon>
    </lineage>
</organism>
<dbReference type="CDD" id="cd02869">
    <property type="entry name" value="PseudoU_synth_RluA_like"/>
    <property type="match status" value="1"/>
</dbReference>
<keyword evidence="8" id="KW-1185">Reference proteome</keyword>
<proteinExistence type="inferred from homology"/>
<gene>
    <name evidence="7" type="ORF">CBW65_21755</name>
</gene>
<dbReference type="GO" id="GO:0140098">
    <property type="term" value="F:catalytic activity, acting on RNA"/>
    <property type="evidence" value="ECO:0007669"/>
    <property type="project" value="UniProtKB-ARBA"/>
</dbReference>
<evidence type="ECO:0000313" key="7">
    <source>
        <dbReference type="EMBL" id="ARU63317.1"/>
    </source>
</evidence>
<evidence type="ECO:0000256" key="4">
    <source>
        <dbReference type="PIRSR" id="PIRSR606225-1"/>
    </source>
</evidence>
<keyword evidence="3 5" id="KW-0413">Isomerase</keyword>
<dbReference type="KEGG" id="tum:CBW65_21755"/>
<evidence type="ECO:0000256" key="5">
    <source>
        <dbReference type="RuleBase" id="RU362028"/>
    </source>
</evidence>
<sequence>MSIEKNGPWLELRVTKQQEGQTVGALLQAAAGLPEKAALELKKKGAVLLGKEPAALDAVVKPGDRVRCEMFPEEPYEVEPSFDLLDVLYEDDHLLVVNKAAGMKVHPNEPGEAGTLLNALAFHYQMQGLQTRCRVLHRLDQETSGAILFPKHEIAHKLLDVLLNERQISREYHALVTGLVAAGKGLIDQPIGRDRSHPTRRRVSKTGKPAQTEYAVLQRFRDVTLVKAKLHTGRTHQIRVHLSWLGHPLLGDELYFGATERFKRQALHARFLRFPHPITGEMLEVEAPYPDDFAELLQSLEQQL</sequence>
<comment type="function">
    <text evidence="5">Responsible for synthesis of pseudouridine from uracil.</text>
</comment>
<comment type="catalytic activity">
    <reaction evidence="1 5">
        <text>a uridine in RNA = a pseudouridine in RNA</text>
        <dbReference type="Rhea" id="RHEA:48348"/>
        <dbReference type="Rhea" id="RHEA-COMP:12068"/>
        <dbReference type="Rhea" id="RHEA-COMP:12069"/>
        <dbReference type="ChEBI" id="CHEBI:65314"/>
        <dbReference type="ChEBI" id="CHEBI:65315"/>
    </reaction>
</comment>
<dbReference type="PANTHER" id="PTHR21600">
    <property type="entry name" value="MITOCHONDRIAL RNA PSEUDOURIDINE SYNTHASE"/>
    <property type="match status" value="1"/>
</dbReference>
<protein>
    <recommendedName>
        <fullName evidence="5">Pseudouridine synthase</fullName>
        <ecNumber evidence="5">5.4.99.-</ecNumber>
    </recommendedName>
</protein>
<dbReference type="GO" id="GO:0000455">
    <property type="term" value="P:enzyme-directed rRNA pseudouridine synthesis"/>
    <property type="evidence" value="ECO:0007669"/>
    <property type="project" value="TreeGrafter"/>
</dbReference>
<evidence type="ECO:0000256" key="2">
    <source>
        <dbReference type="ARBA" id="ARBA00010876"/>
    </source>
</evidence>
<dbReference type="InterPro" id="IPR006225">
    <property type="entry name" value="PsdUridine_synth_RluC/D"/>
</dbReference>
<dbReference type="Gene3D" id="3.30.2350.10">
    <property type="entry name" value="Pseudouridine synthase"/>
    <property type="match status" value="1"/>
</dbReference>
<dbReference type="Pfam" id="PF00849">
    <property type="entry name" value="PseudoU_synth_2"/>
    <property type="match status" value="1"/>
</dbReference>
<dbReference type="InterPro" id="IPR006145">
    <property type="entry name" value="PsdUridine_synth_RsuA/RluA"/>
</dbReference>
<name>A0A1Y0IS91_9BACL</name>
<dbReference type="AlphaFoldDB" id="A0A1Y0IS91"/>
<dbReference type="Proteomes" id="UP000195437">
    <property type="component" value="Chromosome"/>
</dbReference>
<accession>A0A1Y0IS91</accession>
<reference evidence="8" key="1">
    <citation type="submission" date="2017-05" db="EMBL/GenBank/DDBJ databases">
        <authorList>
            <person name="Sung H."/>
        </authorList>
    </citation>
    <scope>NUCLEOTIDE SEQUENCE [LARGE SCALE GENOMIC DNA]</scope>
    <source>
        <strain evidence="8">AR23208</strain>
    </source>
</reference>
<dbReference type="InterPro" id="IPR020103">
    <property type="entry name" value="PsdUridine_synth_cat_dom_sf"/>
</dbReference>
<dbReference type="SUPFAM" id="SSF55120">
    <property type="entry name" value="Pseudouridine synthase"/>
    <property type="match status" value="1"/>
</dbReference>
<dbReference type="EC" id="5.4.99.-" evidence="5"/>
<feature type="domain" description="Pseudouridine synthase RsuA/RluA-like" evidence="6">
    <location>
        <begin position="93"/>
        <end position="243"/>
    </location>
</feature>
<feature type="active site" evidence="4">
    <location>
        <position position="140"/>
    </location>
</feature>
<dbReference type="InterPro" id="IPR050188">
    <property type="entry name" value="RluA_PseudoU_synthase"/>
</dbReference>
<dbReference type="RefSeq" id="WP_087458661.1">
    <property type="nucleotide sequence ID" value="NZ_CP021434.1"/>
</dbReference>
<evidence type="ECO:0000256" key="1">
    <source>
        <dbReference type="ARBA" id="ARBA00000073"/>
    </source>
</evidence>
<comment type="similarity">
    <text evidence="2 5">Belongs to the pseudouridine synthase RluA family.</text>
</comment>
<dbReference type="EMBL" id="CP021434">
    <property type="protein sequence ID" value="ARU63317.1"/>
    <property type="molecule type" value="Genomic_DNA"/>
</dbReference>
<dbReference type="FunFam" id="3.30.2350.10:FF:000005">
    <property type="entry name" value="Pseudouridine synthase"/>
    <property type="match status" value="1"/>
</dbReference>
<dbReference type="GO" id="GO:0003723">
    <property type="term" value="F:RNA binding"/>
    <property type="evidence" value="ECO:0007669"/>
    <property type="project" value="InterPro"/>
</dbReference>
<dbReference type="GO" id="GO:0009982">
    <property type="term" value="F:pseudouridine synthase activity"/>
    <property type="evidence" value="ECO:0007669"/>
    <property type="project" value="InterPro"/>
</dbReference>
<dbReference type="NCBIfam" id="TIGR00005">
    <property type="entry name" value="rluA_subfam"/>
    <property type="match status" value="1"/>
</dbReference>
<evidence type="ECO:0000256" key="3">
    <source>
        <dbReference type="ARBA" id="ARBA00023235"/>
    </source>
</evidence>
<dbReference type="OrthoDB" id="9807829at2"/>
<evidence type="ECO:0000259" key="6">
    <source>
        <dbReference type="Pfam" id="PF00849"/>
    </source>
</evidence>